<dbReference type="PANTHER" id="PTHR43385:SF1">
    <property type="entry name" value="RIBOFLAVIN TRANSPORTER RIBJ"/>
    <property type="match status" value="1"/>
</dbReference>
<dbReference type="InterPro" id="IPR036259">
    <property type="entry name" value="MFS_trans_sf"/>
</dbReference>
<dbReference type="Proteomes" id="UP000548304">
    <property type="component" value="Unassembled WGS sequence"/>
</dbReference>
<keyword evidence="10" id="KW-1185">Reference proteome</keyword>
<feature type="transmembrane region" description="Helical" evidence="7">
    <location>
        <begin position="316"/>
        <end position="335"/>
    </location>
</feature>
<feature type="transmembrane region" description="Helical" evidence="7">
    <location>
        <begin position="99"/>
        <end position="122"/>
    </location>
</feature>
<feature type="transmembrane region" description="Helical" evidence="7">
    <location>
        <begin position="68"/>
        <end position="87"/>
    </location>
</feature>
<gene>
    <name evidence="9" type="ORF">FHR84_000982</name>
</gene>
<dbReference type="SUPFAM" id="SSF103473">
    <property type="entry name" value="MFS general substrate transporter"/>
    <property type="match status" value="1"/>
</dbReference>
<dbReference type="Pfam" id="PF07690">
    <property type="entry name" value="MFS_1"/>
    <property type="match status" value="1"/>
</dbReference>
<feature type="transmembrane region" description="Helical" evidence="7">
    <location>
        <begin position="374"/>
        <end position="395"/>
    </location>
</feature>
<dbReference type="InterPro" id="IPR020846">
    <property type="entry name" value="MFS_dom"/>
</dbReference>
<feature type="transmembrane region" description="Helical" evidence="7">
    <location>
        <begin position="128"/>
        <end position="146"/>
    </location>
</feature>
<sequence>MSIPSGTRSPARQHRHTIRRPGVHLGRVITAASAALALTAPGQTAAMSVFVDPLIDSLGLSRTAVSTAYMFGSLSGALLMPFLGRLIDRFGPRRIMAGIGVCFGLVLLAASAVTGIVGLTAAFIGVRVGGQGALNLVATTTVAVYVHHRRGFAMGVTSAVGTAGISLAPVLLEHLIGRFGWREVWALEGLAVLVLVLLAALLALPRTPASTAAPDAENRAAPEEDDTETAPPGQQRPLVDWTLGEAIRTGMFWVVALGVGVCSLISTALNFHQVSLLGERGLSAAEAAATFVPQTLAGLAASFLLGWLADHVADRVLITAMMVVMAAATAGAGWVHPGWTAVAYGMALGICNNGLRTLEAVAFPRCFGLRHIGAIRGVVHSVTVGASAFGPVMLATGRSWTVSYQPVLLALCLLPLAVVIAAVIVTPPPPESIPRSNRSRTRATCSRSGAPVRWARKPVLSGGSSGSSSETRDPEPSSARHR</sequence>
<dbReference type="AlphaFoldDB" id="A0A852YUL7"/>
<feature type="region of interest" description="Disordered" evidence="6">
    <location>
        <begin position="210"/>
        <end position="237"/>
    </location>
</feature>
<dbReference type="PROSITE" id="PS50850">
    <property type="entry name" value="MFS"/>
    <property type="match status" value="1"/>
</dbReference>
<feature type="transmembrane region" description="Helical" evidence="7">
    <location>
        <begin position="251"/>
        <end position="271"/>
    </location>
</feature>
<accession>A0A852YUL7</accession>
<dbReference type="Gene3D" id="1.20.1250.20">
    <property type="entry name" value="MFS general substrate transporter like domains"/>
    <property type="match status" value="2"/>
</dbReference>
<dbReference type="GO" id="GO:0005886">
    <property type="term" value="C:plasma membrane"/>
    <property type="evidence" value="ECO:0007669"/>
    <property type="project" value="UniProtKB-SubCell"/>
</dbReference>
<protein>
    <submittedName>
        <fullName evidence="9">MFS family permease</fullName>
    </submittedName>
</protein>
<dbReference type="GO" id="GO:0022857">
    <property type="term" value="F:transmembrane transporter activity"/>
    <property type="evidence" value="ECO:0007669"/>
    <property type="project" value="InterPro"/>
</dbReference>
<evidence type="ECO:0000313" key="10">
    <source>
        <dbReference type="Proteomes" id="UP000548304"/>
    </source>
</evidence>
<evidence type="ECO:0000259" key="8">
    <source>
        <dbReference type="PROSITE" id="PS50850"/>
    </source>
</evidence>
<evidence type="ECO:0000256" key="4">
    <source>
        <dbReference type="ARBA" id="ARBA00022989"/>
    </source>
</evidence>
<feature type="transmembrane region" description="Helical" evidence="7">
    <location>
        <begin position="184"/>
        <end position="204"/>
    </location>
</feature>
<evidence type="ECO:0000256" key="5">
    <source>
        <dbReference type="ARBA" id="ARBA00023136"/>
    </source>
</evidence>
<feature type="transmembrane region" description="Helical" evidence="7">
    <location>
        <begin position="407"/>
        <end position="426"/>
    </location>
</feature>
<proteinExistence type="predicted"/>
<evidence type="ECO:0000313" key="9">
    <source>
        <dbReference type="EMBL" id="NYH77668.1"/>
    </source>
</evidence>
<reference evidence="9 10" key="1">
    <citation type="submission" date="2020-07" db="EMBL/GenBank/DDBJ databases">
        <title>Genomic Encyclopedia of Type Strains, Phase III (KMG-III): the genomes of soil and plant-associated and newly described type strains.</title>
        <authorList>
            <person name="Whitman W."/>
        </authorList>
    </citation>
    <scope>NUCLEOTIDE SEQUENCE [LARGE SCALE GENOMIC DNA]</scope>
    <source>
        <strain evidence="9 10">CECT 8576</strain>
    </source>
</reference>
<keyword evidence="5 7" id="KW-0472">Membrane</keyword>
<evidence type="ECO:0000256" key="2">
    <source>
        <dbReference type="ARBA" id="ARBA00022448"/>
    </source>
</evidence>
<dbReference type="PANTHER" id="PTHR43385">
    <property type="entry name" value="RIBOFLAVIN TRANSPORTER RIBJ"/>
    <property type="match status" value="1"/>
</dbReference>
<evidence type="ECO:0000256" key="7">
    <source>
        <dbReference type="SAM" id="Phobius"/>
    </source>
</evidence>
<evidence type="ECO:0000256" key="3">
    <source>
        <dbReference type="ARBA" id="ARBA00022692"/>
    </source>
</evidence>
<feature type="transmembrane region" description="Helical" evidence="7">
    <location>
        <begin position="291"/>
        <end position="309"/>
    </location>
</feature>
<evidence type="ECO:0000256" key="6">
    <source>
        <dbReference type="SAM" id="MobiDB-lite"/>
    </source>
</evidence>
<keyword evidence="4 7" id="KW-1133">Transmembrane helix</keyword>
<dbReference type="InterPro" id="IPR052983">
    <property type="entry name" value="MFS_Riboflavin_Transporter"/>
</dbReference>
<comment type="caution">
    <text evidence="9">The sequence shown here is derived from an EMBL/GenBank/DDBJ whole genome shotgun (WGS) entry which is preliminary data.</text>
</comment>
<name>A0A852YUL7_9ACTN</name>
<dbReference type="InterPro" id="IPR011701">
    <property type="entry name" value="MFS"/>
</dbReference>
<feature type="transmembrane region" description="Helical" evidence="7">
    <location>
        <begin position="153"/>
        <end position="172"/>
    </location>
</feature>
<feature type="domain" description="Major facilitator superfamily (MFS) profile" evidence="8">
    <location>
        <begin position="28"/>
        <end position="430"/>
    </location>
</feature>
<comment type="subcellular location">
    <subcellularLocation>
        <location evidence="1">Cell membrane</location>
        <topology evidence="1">Multi-pass membrane protein</topology>
    </subcellularLocation>
</comment>
<dbReference type="EMBL" id="JACBYW010000001">
    <property type="protein sequence ID" value="NYH77668.1"/>
    <property type="molecule type" value="Genomic_DNA"/>
</dbReference>
<evidence type="ECO:0000256" key="1">
    <source>
        <dbReference type="ARBA" id="ARBA00004651"/>
    </source>
</evidence>
<organism evidence="9 10">
    <name type="scientific">Actinopolyspora biskrensis</name>
    <dbReference type="NCBI Taxonomy" id="1470178"/>
    <lineage>
        <taxon>Bacteria</taxon>
        <taxon>Bacillati</taxon>
        <taxon>Actinomycetota</taxon>
        <taxon>Actinomycetes</taxon>
        <taxon>Actinopolysporales</taxon>
        <taxon>Actinopolysporaceae</taxon>
        <taxon>Actinopolyspora</taxon>
    </lineage>
</organism>
<feature type="region of interest" description="Disordered" evidence="6">
    <location>
        <begin position="430"/>
        <end position="482"/>
    </location>
</feature>
<keyword evidence="2" id="KW-0813">Transport</keyword>
<keyword evidence="3 7" id="KW-0812">Transmembrane</keyword>